<comment type="subcellular location">
    <subcellularLocation>
        <location evidence="1">Membrane</location>
        <topology evidence="1">Multi-pass membrane protein</topology>
    </subcellularLocation>
</comment>
<organism evidence="7 8">
    <name type="scientific">Lecanosticta acicola</name>
    <dbReference type="NCBI Taxonomy" id="111012"/>
    <lineage>
        <taxon>Eukaryota</taxon>
        <taxon>Fungi</taxon>
        <taxon>Dikarya</taxon>
        <taxon>Ascomycota</taxon>
        <taxon>Pezizomycotina</taxon>
        <taxon>Dothideomycetes</taxon>
        <taxon>Dothideomycetidae</taxon>
        <taxon>Mycosphaerellales</taxon>
        <taxon>Mycosphaerellaceae</taxon>
        <taxon>Lecanosticta</taxon>
    </lineage>
</organism>
<dbReference type="EMBL" id="CAVMBE010000016">
    <property type="protein sequence ID" value="CAK3954423.1"/>
    <property type="molecule type" value="Genomic_DNA"/>
</dbReference>
<dbReference type="Pfam" id="PF00083">
    <property type="entry name" value="Sugar_tr"/>
    <property type="match status" value="2"/>
</dbReference>
<proteinExistence type="predicted"/>
<dbReference type="PROSITE" id="PS50850">
    <property type="entry name" value="MFS"/>
    <property type="match status" value="1"/>
</dbReference>
<dbReference type="Proteomes" id="UP001296104">
    <property type="component" value="Unassembled WGS sequence"/>
</dbReference>
<keyword evidence="4 5" id="KW-0472">Membrane</keyword>
<evidence type="ECO:0000313" key="7">
    <source>
        <dbReference type="EMBL" id="CAK3954423.1"/>
    </source>
</evidence>
<evidence type="ECO:0000256" key="5">
    <source>
        <dbReference type="SAM" id="Phobius"/>
    </source>
</evidence>
<feature type="transmembrane region" description="Helical" evidence="5">
    <location>
        <begin position="21"/>
        <end position="44"/>
    </location>
</feature>
<name>A0AAI9E9Q7_9PEZI</name>
<feature type="transmembrane region" description="Helical" evidence="5">
    <location>
        <begin position="264"/>
        <end position="284"/>
    </location>
</feature>
<reference evidence="7" key="1">
    <citation type="submission" date="2023-11" db="EMBL/GenBank/DDBJ databases">
        <authorList>
            <person name="Alioto T."/>
            <person name="Alioto T."/>
            <person name="Gomez Garrido J."/>
        </authorList>
    </citation>
    <scope>NUCLEOTIDE SEQUENCE</scope>
</reference>
<evidence type="ECO:0000256" key="3">
    <source>
        <dbReference type="ARBA" id="ARBA00022989"/>
    </source>
</evidence>
<feature type="transmembrane region" description="Helical" evidence="5">
    <location>
        <begin position="56"/>
        <end position="75"/>
    </location>
</feature>
<keyword evidence="8" id="KW-1185">Reference proteome</keyword>
<dbReference type="PANTHER" id="PTHR24064">
    <property type="entry name" value="SOLUTE CARRIER FAMILY 22 MEMBER"/>
    <property type="match status" value="1"/>
</dbReference>
<feature type="transmembrane region" description="Helical" evidence="5">
    <location>
        <begin position="360"/>
        <end position="379"/>
    </location>
</feature>
<accession>A0AAI9E9Q7</accession>
<protein>
    <submittedName>
        <fullName evidence="7">Repressible high-affinity phosphate permease</fullName>
    </submittedName>
</protein>
<dbReference type="SUPFAM" id="SSF103473">
    <property type="entry name" value="MFS general substrate transporter"/>
    <property type="match status" value="1"/>
</dbReference>
<feature type="transmembrane region" description="Helical" evidence="5">
    <location>
        <begin position="391"/>
        <end position="413"/>
    </location>
</feature>
<evidence type="ECO:0000256" key="2">
    <source>
        <dbReference type="ARBA" id="ARBA00022692"/>
    </source>
</evidence>
<evidence type="ECO:0000313" key="8">
    <source>
        <dbReference type="Proteomes" id="UP001296104"/>
    </source>
</evidence>
<keyword evidence="3 5" id="KW-1133">Transmembrane helix</keyword>
<feature type="transmembrane region" description="Helical" evidence="5">
    <location>
        <begin position="184"/>
        <end position="204"/>
    </location>
</feature>
<gene>
    <name evidence="7" type="ORF">LECACI_7A003322</name>
</gene>
<evidence type="ECO:0000256" key="4">
    <source>
        <dbReference type="ARBA" id="ARBA00023136"/>
    </source>
</evidence>
<keyword evidence="2 5" id="KW-0812">Transmembrane</keyword>
<feature type="transmembrane region" description="Helical" evidence="5">
    <location>
        <begin position="150"/>
        <end position="172"/>
    </location>
</feature>
<dbReference type="InterPro" id="IPR020846">
    <property type="entry name" value="MFS_dom"/>
</dbReference>
<evidence type="ECO:0000259" key="6">
    <source>
        <dbReference type="PROSITE" id="PS50850"/>
    </source>
</evidence>
<dbReference type="InterPro" id="IPR005828">
    <property type="entry name" value="MFS_sugar_transport-like"/>
</dbReference>
<feature type="domain" description="Major facilitator superfamily (MFS) profile" evidence="6">
    <location>
        <begin position="14"/>
        <end position="502"/>
    </location>
</feature>
<dbReference type="InterPro" id="IPR036259">
    <property type="entry name" value="MFS_trans_sf"/>
</dbReference>
<feature type="transmembrane region" description="Helical" evidence="5">
    <location>
        <begin position="419"/>
        <end position="444"/>
    </location>
</feature>
<evidence type="ECO:0000256" key="1">
    <source>
        <dbReference type="ARBA" id="ARBA00004141"/>
    </source>
</evidence>
<dbReference type="Gene3D" id="1.20.1250.20">
    <property type="entry name" value="MFS general substrate transporter like domains"/>
    <property type="match status" value="2"/>
</dbReference>
<dbReference type="GO" id="GO:0022857">
    <property type="term" value="F:transmembrane transporter activity"/>
    <property type="evidence" value="ECO:0007669"/>
    <property type="project" value="InterPro"/>
</dbReference>
<comment type="caution">
    <text evidence="7">The sequence shown here is derived from an EMBL/GenBank/DDBJ whole genome shotgun (WGS) entry which is preliminary data.</text>
</comment>
<sequence>MGIDFHRSIAQKYGRTVAGSGFFTDSYNLFASNVILPALGYVYWADDENHNKASAFNLATLGASAVGQLVFGIFADIGGRRSLYGIELIIVIVSTVGLLQSSGGYSDGEHSTWDVTVWLIFWRAIMGLGIGAGIAAEWSSTKSRGRLMSAVFFMQPLGQLCAYGAGLTALRIFGTSPVEIDKLWRYVIGIGAFPTLLALGFRIYMPESGRYTFDVRRSIPKDDSYMANGRVSGTTGERDAVHDASWENFHLGELWTYIWREGHWIYLFGTCACWFLLDFAFYGMGFNNPSTLAKLWTNQDIQFSSNSPWWLNSSSIVNATIDGVAVVNGTVTAATMVDGVNYTAGSVAGPLIHPVLEANILHAIYTVSIASILGSILMIATINRFDRKDMLTVTFFAIGILLIIVASSFAALFHHESLYVLLIVFWAVISFLFSFGPNTLTFIIPAEVFPTKYRCSFYGIAAASGKSGALFVQIIISKVSQTGKPNSLRLRWLLQVRSTQGP</sequence>
<dbReference type="AlphaFoldDB" id="A0AAI9E9Q7"/>
<feature type="transmembrane region" description="Helical" evidence="5">
    <location>
        <begin position="82"/>
        <end position="100"/>
    </location>
</feature>
<dbReference type="GO" id="GO:0016020">
    <property type="term" value="C:membrane"/>
    <property type="evidence" value="ECO:0007669"/>
    <property type="project" value="UniProtKB-SubCell"/>
</dbReference>
<feature type="transmembrane region" description="Helical" evidence="5">
    <location>
        <begin position="120"/>
        <end position="138"/>
    </location>
</feature>